<dbReference type="InterPro" id="IPR008984">
    <property type="entry name" value="SMAD_FHA_dom_sf"/>
</dbReference>
<organism evidence="3 4">
    <name type="scientific">Streptomyces alkaliphilus</name>
    <dbReference type="NCBI Taxonomy" id="1472722"/>
    <lineage>
        <taxon>Bacteria</taxon>
        <taxon>Bacillati</taxon>
        <taxon>Actinomycetota</taxon>
        <taxon>Actinomycetes</taxon>
        <taxon>Kitasatosporales</taxon>
        <taxon>Streptomycetaceae</taxon>
        <taxon>Streptomyces</taxon>
    </lineage>
</organism>
<dbReference type="InterPro" id="IPR050923">
    <property type="entry name" value="Cell_Proc_Reg/RNA_Proc"/>
</dbReference>
<dbReference type="InterPro" id="IPR000253">
    <property type="entry name" value="FHA_dom"/>
</dbReference>
<reference evidence="4" key="1">
    <citation type="submission" date="2019-10" db="EMBL/GenBank/DDBJ databases">
        <title>Streptomyces sp. nov., a novel actinobacterium isolated from alkaline environment.</title>
        <authorList>
            <person name="Golinska P."/>
        </authorList>
    </citation>
    <scope>NUCLEOTIDE SEQUENCE [LARGE SCALE GENOMIC DNA]</scope>
    <source>
        <strain evidence="4">DSM 42118</strain>
    </source>
</reference>
<feature type="non-terminal residue" evidence="3">
    <location>
        <position position="1"/>
    </location>
</feature>
<gene>
    <name evidence="3" type="ORF">FNQ90_20400</name>
</gene>
<name>A0A7W3TGK2_9ACTN</name>
<dbReference type="RefSeq" id="WP_143624124.1">
    <property type="nucleotide sequence ID" value="NZ_VJYJ02000870.1"/>
</dbReference>
<dbReference type="PROSITE" id="PS50006">
    <property type="entry name" value="FHA_DOMAIN"/>
    <property type="match status" value="1"/>
</dbReference>
<evidence type="ECO:0000313" key="3">
    <source>
        <dbReference type="EMBL" id="MBB0246406.1"/>
    </source>
</evidence>
<keyword evidence="4" id="KW-1185">Reference proteome</keyword>
<evidence type="ECO:0000313" key="4">
    <source>
        <dbReference type="Proteomes" id="UP000538929"/>
    </source>
</evidence>
<proteinExistence type="predicted"/>
<dbReference type="SMART" id="SM00240">
    <property type="entry name" value="FHA"/>
    <property type="match status" value="1"/>
</dbReference>
<dbReference type="Pfam" id="PF00498">
    <property type="entry name" value="FHA"/>
    <property type="match status" value="1"/>
</dbReference>
<evidence type="ECO:0000256" key="1">
    <source>
        <dbReference type="ARBA" id="ARBA00022553"/>
    </source>
</evidence>
<dbReference type="CDD" id="cd00060">
    <property type="entry name" value="FHA"/>
    <property type="match status" value="1"/>
</dbReference>
<dbReference type="EMBL" id="VKHT01000878">
    <property type="protein sequence ID" value="MBB0246406.1"/>
    <property type="molecule type" value="Genomic_DNA"/>
</dbReference>
<dbReference type="OrthoDB" id="151099at2"/>
<dbReference type="SUPFAM" id="SSF49879">
    <property type="entry name" value="SMAD/FHA domain"/>
    <property type="match status" value="1"/>
</dbReference>
<evidence type="ECO:0000259" key="2">
    <source>
        <dbReference type="PROSITE" id="PS50006"/>
    </source>
</evidence>
<accession>A0A7W3TGK2</accession>
<dbReference type="Proteomes" id="UP000538929">
    <property type="component" value="Unassembled WGS sequence"/>
</dbReference>
<feature type="domain" description="FHA" evidence="2">
    <location>
        <begin position="39"/>
        <end position="89"/>
    </location>
</feature>
<keyword evidence="1" id="KW-0597">Phosphoprotein</keyword>
<comment type="caution">
    <text evidence="3">The sequence shown here is derived from an EMBL/GenBank/DDBJ whole genome shotgun (WGS) entry which is preliminary data.</text>
</comment>
<protein>
    <submittedName>
        <fullName evidence="3">FHA domain-containing protein</fullName>
    </submittedName>
</protein>
<dbReference type="AlphaFoldDB" id="A0A7W3TGK2"/>
<dbReference type="Gene3D" id="2.60.200.20">
    <property type="match status" value="1"/>
</dbReference>
<sequence length="113" mass="12279">GRLVRAVGRLSAYRERLRHAWRQERLPELLLPTPGPHPMSIGRAPGSMLRLNDASVSRFHAQLHAVPGGGWSLRDLGSANGTWVNGRRVTGAVPVAPGDRVRFGGTAFRLAAR</sequence>
<dbReference type="PANTHER" id="PTHR23308">
    <property type="entry name" value="NUCLEAR INHIBITOR OF PROTEIN PHOSPHATASE-1"/>
    <property type="match status" value="1"/>
</dbReference>